<dbReference type="STRING" id="30019.A0A0M5J6D1"/>
<feature type="compositionally biased region" description="Basic and acidic residues" evidence="1">
    <location>
        <begin position="1483"/>
        <end position="1500"/>
    </location>
</feature>
<evidence type="ECO:0000256" key="1">
    <source>
        <dbReference type="SAM" id="MobiDB-lite"/>
    </source>
</evidence>
<accession>A0A0M5J6D1</accession>
<feature type="compositionally biased region" description="Polar residues" evidence="1">
    <location>
        <begin position="636"/>
        <end position="647"/>
    </location>
</feature>
<keyword evidence="3" id="KW-1185">Reference proteome</keyword>
<evidence type="ECO:0000313" key="2">
    <source>
        <dbReference type="EMBL" id="ALC39661.1"/>
    </source>
</evidence>
<organism evidence="2 3">
    <name type="scientific">Drosophila busckii</name>
    <name type="common">Fruit fly</name>
    <dbReference type="NCBI Taxonomy" id="30019"/>
    <lineage>
        <taxon>Eukaryota</taxon>
        <taxon>Metazoa</taxon>
        <taxon>Ecdysozoa</taxon>
        <taxon>Arthropoda</taxon>
        <taxon>Hexapoda</taxon>
        <taxon>Insecta</taxon>
        <taxon>Pterygota</taxon>
        <taxon>Neoptera</taxon>
        <taxon>Endopterygota</taxon>
        <taxon>Diptera</taxon>
        <taxon>Brachycera</taxon>
        <taxon>Muscomorpha</taxon>
        <taxon>Ephydroidea</taxon>
        <taxon>Drosophilidae</taxon>
        <taxon>Drosophila</taxon>
    </lineage>
</organism>
<feature type="region of interest" description="Disordered" evidence="1">
    <location>
        <begin position="872"/>
        <end position="921"/>
    </location>
</feature>
<reference evidence="2 3" key="1">
    <citation type="submission" date="2015-08" db="EMBL/GenBank/DDBJ databases">
        <title>Ancestral chromatin configuration constrains chromatin evolution on differentiating sex chromosomes in Drosophila.</title>
        <authorList>
            <person name="Zhou Q."/>
            <person name="Bachtrog D."/>
        </authorList>
    </citation>
    <scope>NUCLEOTIDE SEQUENCE [LARGE SCALE GENOMIC DNA]</scope>
    <source>
        <tissue evidence="2">Whole larvae</tissue>
    </source>
</reference>
<gene>
    <name evidence="2" type="ORF">Dbus_chr2Lg1746</name>
</gene>
<feature type="compositionally biased region" description="Polar residues" evidence="1">
    <location>
        <begin position="889"/>
        <end position="901"/>
    </location>
</feature>
<feature type="region of interest" description="Disordered" evidence="1">
    <location>
        <begin position="1156"/>
        <end position="1186"/>
    </location>
</feature>
<name>A0A0M5J6D1_DROBS</name>
<feature type="compositionally biased region" description="Basic and acidic residues" evidence="1">
    <location>
        <begin position="1156"/>
        <end position="1173"/>
    </location>
</feature>
<evidence type="ECO:0000313" key="3">
    <source>
        <dbReference type="Proteomes" id="UP000494163"/>
    </source>
</evidence>
<dbReference type="OrthoDB" id="7990365at2759"/>
<dbReference type="OMA" id="VLIMRYN"/>
<dbReference type="Proteomes" id="UP000494163">
    <property type="component" value="Chromosome 2L"/>
</dbReference>
<feature type="region of interest" description="Disordered" evidence="1">
    <location>
        <begin position="628"/>
        <end position="647"/>
    </location>
</feature>
<dbReference type="EMBL" id="CP012523">
    <property type="protein sequence ID" value="ALC39661.1"/>
    <property type="molecule type" value="Genomic_DNA"/>
</dbReference>
<protein>
    <submittedName>
        <fullName evidence="2">Ms-2-34Fe</fullName>
    </submittedName>
</protein>
<proteinExistence type="predicted"/>
<sequence length="1518" mass="176818">MGTRRTSRKSATSHVDSSYEIYCFNFYDNGLTAVRNEFIKQIKVGLRRFLFVIDLENEIQSAINANELSNRMSKFKKQADMKPTDPIELSLLCIKNCIAEYNFVTKQIEAEMNFDLLKYWEKHLPAELKFRPYEASRKVGRESKRKVSRTSKGTDAAQMEKITCFGITSREHNVVGKGKPFSKRLYIKDQPANTKILIIILGNLSNTFYRNLLLHHQPLSAIIHFLPEECAYDLLVPRPRRDKHLRETIEQIQQDIHSLCKRNPTKPVGILQQQLPQMSTCLAAKFASEIFDQLSWYIYDVETLKEHYKEYYVKPYKTINVKMNPAADMQEKYLIAGALSIQGHYLKAEMPVAHNDDASIYLYVESLLSTFGKPRELMTEMEVLLLANPSPLVQTKVLDKIKVYANAFKSIIKLFKNERLFVEHTNKLLRCIVSYTDQHLMRNIYHGCLEYNIVRRYFNTGYILNTLQYAPYQGVVEPRYLPKYAKLYLTDDAVVQRITELVDEYDDYTIEEIYPAVKLFTFKRGLNEVFENEKQIVIPTRLCFRDFTLYEMEQFVKDLVTPQMFEEAIEQRTEGFSELLSVYQVGSNTDNHATPYRCREGKYPSVIPSMFIRPESLKARKLVDDKKESKMETLPASGSKTRMKTNNFGGNMRSAHTIHSDKLSEHLSVKELDYMGLGPNHPMLTGYNLDDTRQTIRTKLSKYYFEEGLLNLYEEKWNFRQMNKCLSFQINRQTIHFTHTPNNIHNVASNVRIETPHGISLRIKPTNDECCQAVLNYPNGQTLYCHDTHAELLWNGQENELNETRRINTPYGCVIVFYRNTDMVLIMRYNGEVYRFYSSPFEDGEEEEGVIEETSEFMNACSTQSTYSSYKPLPTVKTSKKKKRKINVPANSSRNTGGSDNLSKKKSDSSTSSRTLQARAARKKQEDQAAALFSSINSELKFLKFIIDLFKIQYNFLHLTTSLGSVVLVEQTDKIKCSKPIRLTEWHDYCQNESYSIDGTVINTTTVESINPGTTRVKDEIDHQISSSSSHKVFDQEDEGEGIIYINAPEGTPFDPTVEEPAILEQHFGSDVTPDKPTIDQFLFSEEAEEVEFIDMTFVAHLPSSFNMQHKIYPGTHFCVSYINEQELNVELKVTAADNLKFHIFSYHHDEEPQMHRSLLRRDSDISGERVSSEPDTDEWTQRKQGDQKLTQFPDCTAVEIQSCNLSMLVREVDVEIVAVMRKYGCDHNANVVCDLVTLKLESKQGLDDVFRKWVEDLNEFIHCACPKWRYAYFLESTAQDCRKKGFELFKKMPCLGQYSFCAGNYAIDAVELKSVNALMRNNFDWFEKDMLKFPRFRLPHKSPPPVQVPNVLSTKVYVEIPVQLANTDRIHLFIYPFDKIKFRKMKHRFTEAVLFHLHPRMRLLVQSEISNRSWRNHHLENQKLLFKEQQRLSLYIAMLKHKVYPNYFQFKDQFYSHVRNIDFVEFMASKCNEKVNPQHYQDPPRKSEMKNRVSEEPFSNKKRKRKCLCPKYLNSLL</sequence>
<feature type="region of interest" description="Disordered" evidence="1">
    <location>
        <begin position="1476"/>
        <end position="1500"/>
    </location>
</feature>